<dbReference type="AlphaFoldDB" id="E6PXF1"/>
<sequence>MSLKFTSQTAYTLIQKREKTLEELFASIPHPEYFSE</sequence>
<protein>
    <submittedName>
        <fullName evidence="1">Uncharacterized protein</fullName>
    </submittedName>
</protein>
<accession>E6PXF1</accession>
<reference evidence="1" key="1">
    <citation type="submission" date="2009-10" db="EMBL/GenBank/DDBJ databases">
        <title>Diversity of trophic interactions inside an arsenic-rich microbial ecosystem.</title>
        <authorList>
            <person name="Bertin P.N."/>
            <person name="Heinrich-Salmeron A."/>
            <person name="Pelletier E."/>
            <person name="Goulhen-Chollet F."/>
            <person name="Arsene-Ploetze F."/>
            <person name="Gallien S."/>
            <person name="Calteau A."/>
            <person name="Vallenet D."/>
            <person name="Casiot C."/>
            <person name="Chane-Woon-Ming B."/>
            <person name="Giloteaux L."/>
            <person name="Barakat M."/>
            <person name="Bonnefoy V."/>
            <person name="Bruneel O."/>
            <person name="Chandler M."/>
            <person name="Cleiss J."/>
            <person name="Duran R."/>
            <person name="Elbaz-Poulichet F."/>
            <person name="Fonknechten N."/>
            <person name="Lauga B."/>
            <person name="Mornico D."/>
            <person name="Ortet P."/>
            <person name="Schaeffer C."/>
            <person name="Siguier P."/>
            <person name="Alexander Thil Smith A."/>
            <person name="Van Dorsselaer A."/>
            <person name="Weissenbach J."/>
            <person name="Medigue C."/>
            <person name="Le Paslier D."/>
        </authorList>
    </citation>
    <scope>NUCLEOTIDE SEQUENCE</scope>
</reference>
<comment type="caution">
    <text evidence="1">The sequence shown here is derived from an EMBL/GenBank/DDBJ whole genome shotgun (WGS) entry which is preliminary data.</text>
</comment>
<proteinExistence type="predicted"/>
<dbReference type="EMBL" id="CABN01000033">
    <property type="protein sequence ID" value="CBH99610.1"/>
    <property type="molecule type" value="Genomic_DNA"/>
</dbReference>
<gene>
    <name evidence="1" type="ORF">CARN3_0548</name>
</gene>
<evidence type="ECO:0000313" key="1">
    <source>
        <dbReference type="EMBL" id="CBH99610.1"/>
    </source>
</evidence>
<organism evidence="1">
    <name type="scientific">mine drainage metagenome</name>
    <dbReference type="NCBI Taxonomy" id="410659"/>
    <lineage>
        <taxon>unclassified sequences</taxon>
        <taxon>metagenomes</taxon>
        <taxon>ecological metagenomes</taxon>
    </lineage>
</organism>
<name>E6PXF1_9ZZZZ</name>